<sequence>MKLLTGFLVMSLVVGSTSQGLYFDNEDQTVIKLAGLFDTSNYVWGPDVFAVTVQLINQGWWDVLNPGDRLEYDLRNTACDETTAVRSYWGLRSANGNKPMHGIIGARCSGASISLARVAGLEAVPQLSPASTSSLLSNKYEFPSFSRMVAPNNERGEVGALIAMMRVFGWERIGILATDTQYAKDLVNDLRSSWVGDHDDWLGQVAFSDVIRLTQDGLVDGDSVLQVLENIPTDPSITSRVIFLAAHQEHAFAILKEANILLNPETIFVGPSSWAPRDDVNNHGWLPRTPGYLGLAPFRNRDQVYEDFMNELQKYQRENGKEILDELPTFAAETVDAIRAMAYAIVMSDDRSDGDAVVRILRELVFDGVSGKVAFTAEGDRKDPKYSLFNVQHDGSKFVWKDIGVAGTNFSSANLDKGFQDVCFAGMGCGLALPPDDTYPPLPYEMPIWAIFLILFLIAVLVALLFMTAKYYRSRRSKRNIKAELNALRDSVVGMRTATCQFVPKVVRKGGDVEQGMGGTVSAAPIQTPKWMWQETSYAMSQHAPDTIYDANDCWILYAGKCSKKIEAAYTKGSKDYSPLPGYVIDFASMEQIKNSTGYKRRVQRVLEADGGTSKAIDLHAIEFGEEFPAELHGEPRMILCEGDIIQISKQREDDFAFGRKLHQTDEAMARQLVAVALNGASSDDDIITTDSGWFMMSKTKICSSDDLAPLQQTVGDSSALDAPSHWDKTSDPSVVQKHQLLPGDHERMEVEAAFLSTLSPGTKIERVERVQHLAMWQSYAIKRQTICNRATCEPKRALERFERKWLFHGTNKEVMDKILQQGFNRSFCGKNATLYGKGVYFARDASYSAQKTYAVPDRQGKQYMMACRVVVGEYCYGKTNVLTPDVRDRKTMQLYDSTVDSTLDPSIHVIFHDAQAYPEYLISFKSP</sequence>
<feature type="signal peptide" evidence="14">
    <location>
        <begin position="1"/>
        <end position="18"/>
    </location>
</feature>
<dbReference type="InterPro" id="IPR028082">
    <property type="entry name" value="Peripla_BP_I"/>
</dbReference>
<name>A0A9N8DQM9_9STRA</name>
<dbReference type="PRINTS" id="PR00248">
    <property type="entry name" value="GPCRMGR"/>
</dbReference>
<keyword evidence="5 13" id="KW-0812">Transmembrane</keyword>
<dbReference type="InterPro" id="IPR037197">
    <property type="entry name" value="WWE_dom_sf"/>
</dbReference>
<dbReference type="GO" id="GO:0003950">
    <property type="term" value="F:NAD+ poly-ADP-ribosyltransferase activity"/>
    <property type="evidence" value="ECO:0007669"/>
    <property type="project" value="UniProtKB-UniRule"/>
</dbReference>
<feature type="domain" description="PARP catalytic" evidence="16">
    <location>
        <begin position="721"/>
        <end position="928"/>
    </location>
</feature>
<reference evidence="17" key="1">
    <citation type="submission" date="2020-06" db="EMBL/GenBank/DDBJ databases">
        <authorList>
            <consortium name="Plant Systems Biology data submission"/>
        </authorList>
    </citation>
    <scope>NUCLEOTIDE SEQUENCE</scope>
    <source>
        <strain evidence="17">D6</strain>
    </source>
</reference>
<keyword evidence="10" id="KW-0325">Glycoprotein</keyword>
<evidence type="ECO:0000256" key="1">
    <source>
        <dbReference type="ARBA" id="ARBA00004123"/>
    </source>
</evidence>
<dbReference type="SUPFAM" id="SSF53822">
    <property type="entry name" value="Periplasmic binding protein-like I"/>
    <property type="match status" value="1"/>
</dbReference>
<dbReference type="PROSITE" id="PS50918">
    <property type="entry name" value="WWE"/>
    <property type="match status" value="1"/>
</dbReference>
<evidence type="ECO:0000256" key="8">
    <source>
        <dbReference type="ARBA" id="ARBA00023136"/>
    </source>
</evidence>
<keyword evidence="6 13" id="KW-1133">Transmembrane helix</keyword>
<dbReference type="InterPro" id="IPR001828">
    <property type="entry name" value="ANF_lig-bd_rcpt"/>
</dbReference>
<feature type="transmembrane region" description="Helical" evidence="13">
    <location>
        <begin position="448"/>
        <end position="469"/>
    </location>
</feature>
<keyword evidence="7 12" id="KW-0520">NAD</keyword>
<gene>
    <name evidence="17" type="ORF">SEMRO_214_G088730.1</name>
</gene>
<dbReference type="GO" id="GO:0005737">
    <property type="term" value="C:cytoplasm"/>
    <property type="evidence" value="ECO:0007669"/>
    <property type="project" value="TreeGrafter"/>
</dbReference>
<evidence type="ECO:0000256" key="2">
    <source>
        <dbReference type="ARBA" id="ARBA00004141"/>
    </source>
</evidence>
<accession>A0A9N8DQM9</accession>
<keyword evidence="14" id="KW-0732">Signal</keyword>
<keyword evidence="3 12" id="KW-0328">Glycosyltransferase</keyword>
<organism evidence="17 18">
    <name type="scientific">Seminavis robusta</name>
    <dbReference type="NCBI Taxonomy" id="568900"/>
    <lineage>
        <taxon>Eukaryota</taxon>
        <taxon>Sar</taxon>
        <taxon>Stramenopiles</taxon>
        <taxon>Ochrophyta</taxon>
        <taxon>Bacillariophyta</taxon>
        <taxon>Bacillariophyceae</taxon>
        <taxon>Bacillariophycidae</taxon>
        <taxon>Naviculales</taxon>
        <taxon>Naviculaceae</taxon>
        <taxon>Seminavis</taxon>
    </lineage>
</organism>
<dbReference type="Pfam" id="PF01094">
    <property type="entry name" value="ANF_receptor"/>
    <property type="match status" value="1"/>
</dbReference>
<evidence type="ECO:0000313" key="18">
    <source>
        <dbReference type="Proteomes" id="UP001153069"/>
    </source>
</evidence>
<evidence type="ECO:0000256" key="7">
    <source>
        <dbReference type="ARBA" id="ARBA00023027"/>
    </source>
</evidence>
<dbReference type="Pfam" id="PF00644">
    <property type="entry name" value="PARP"/>
    <property type="match status" value="1"/>
</dbReference>
<evidence type="ECO:0000256" key="6">
    <source>
        <dbReference type="ARBA" id="ARBA00022989"/>
    </source>
</evidence>
<evidence type="ECO:0000259" key="15">
    <source>
        <dbReference type="PROSITE" id="PS50918"/>
    </source>
</evidence>
<evidence type="ECO:0000256" key="13">
    <source>
        <dbReference type="SAM" id="Phobius"/>
    </source>
</evidence>
<dbReference type="InterPro" id="IPR000337">
    <property type="entry name" value="GPCR_3"/>
</dbReference>
<evidence type="ECO:0000259" key="16">
    <source>
        <dbReference type="PROSITE" id="PS51059"/>
    </source>
</evidence>
<dbReference type="CDD" id="cd01439">
    <property type="entry name" value="TCCD_inducible_PARP_like"/>
    <property type="match status" value="1"/>
</dbReference>
<evidence type="ECO:0000313" key="17">
    <source>
        <dbReference type="EMBL" id="CAB9504946.1"/>
    </source>
</evidence>
<comment type="caution">
    <text evidence="17">The sequence shown here is derived from an EMBL/GenBank/DDBJ whole genome shotgun (WGS) entry which is preliminary data.</text>
</comment>
<dbReference type="GO" id="GO:1990404">
    <property type="term" value="F:NAD+-protein mono-ADP-ribosyltransferase activity"/>
    <property type="evidence" value="ECO:0007669"/>
    <property type="project" value="TreeGrafter"/>
</dbReference>
<dbReference type="GO" id="GO:0003714">
    <property type="term" value="F:transcription corepressor activity"/>
    <property type="evidence" value="ECO:0007669"/>
    <property type="project" value="TreeGrafter"/>
</dbReference>
<evidence type="ECO:0000256" key="5">
    <source>
        <dbReference type="ARBA" id="ARBA00022692"/>
    </source>
</evidence>
<dbReference type="SUPFAM" id="SSF56399">
    <property type="entry name" value="ADP-ribosylation"/>
    <property type="match status" value="1"/>
</dbReference>
<evidence type="ECO:0000256" key="14">
    <source>
        <dbReference type="SAM" id="SignalP"/>
    </source>
</evidence>
<evidence type="ECO:0000256" key="4">
    <source>
        <dbReference type="ARBA" id="ARBA00022679"/>
    </source>
</evidence>
<keyword evidence="18" id="KW-1185">Reference proteome</keyword>
<dbReference type="Pfam" id="PF02825">
    <property type="entry name" value="WWE"/>
    <property type="match status" value="1"/>
</dbReference>
<dbReference type="PROSITE" id="PS51059">
    <property type="entry name" value="PARP_CATALYTIC"/>
    <property type="match status" value="1"/>
</dbReference>
<dbReference type="Gene3D" id="3.90.228.10">
    <property type="match status" value="1"/>
</dbReference>
<evidence type="ECO:0000256" key="11">
    <source>
        <dbReference type="ARBA" id="ARBA00023242"/>
    </source>
</evidence>
<dbReference type="InterPro" id="IPR012317">
    <property type="entry name" value="Poly(ADP-ribose)pol_cat_dom"/>
</dbReference>
<dbReference type="InterPro" id="IPR052056">
    <property type="entry name" value="Mono-ARTD/PARP"/>
</dbReference>
<dbReference type="GO" id="GO:0070212">
    <property type="term" value="P:protein poly-ADP-ribosylation"/>
    <property type="evidence" value="ECO:0007669"/>
    <property type="project" value="TreeGrafter"/>
</dbReference>
<dbReference type="EMBL" id="CAICTM010000213">
    <property type="protein sequence ID" value="CAB9504946.1"/>
    <property type="molecule type" value="Genomic_DNA"/>
</dbReference>
<protein>
    <recommendedName>
        <fullName evidence="12">Poly [ADP-ribose] polymerase</fullName>
        <shortName evidence="12">PARP</shortName>
        <ecNumber evidence="12">2.4.2.-</ecNumber>
    </recommendedName>
</protein>
<dbReference type="PANTHER" id="PTHR14453">
    <property type="entry name" value="PARP/ZINC FINGER CCCH TYPE DOMAIN CONTAINING PROTEIN"/>
    <property type="match status" value="1"/>
</dbReference>
<keyword evidence="8 13" id="KW-0472">Membrane</keyword>
<dbReference type="OrthoDB" id="6133115at2759"/>
<dbReference type="SUPFAM" id="SSF117839">
    <property type="entry name" value="WWE domain"/>
    <property type="match status" value="1"/>
</dbReference>
<dbReference type="Proteomes" id="UP001153069">
    <property type="component" value="Unassembled WGS sequence"/>
</dbReference>
<dbReference type="InterPro" id="IPR004170">
    <property type="entry name" value="WWE_dom"/>
</dbReference>
<keyword evidence="4 12" id="KW-0808">Transferase</keyword>
<dbReference type="GO" id="GO:0010629">
    <property type="term" value="P:negative regulation of gene expression"/>
    <property type="evidence" value="ECO:0007669"/>
    <property type="project" value="TreeGrafter"/>
</dbReference>
<comment type="subcellular location">
    <subcellularLocation>
        <location evidence="2">Membrane</location>
        <topology evidence="2">Multi-pass membrane protein</topology>
    </subcellularLocation>
    <subcellularLocation>
        <location evidence="1">Nucleus</location>
    </subcellularLocation>
</comment>
<dbReference type="GO" id="GO:0005634">
    <property type="term" value="C:nucleus"/>
    <property type="evidence" value="ECO:0007669"/>
    <property type="project" value="UniProtKB-SubCell"/>
</dbReference>
<evidence type="ECO:0000256" key="3">
    <source>
        <dbReference type="ARBA" id="ARBA00022676"/>
    </source>
</evidence>
<feature type="domain" description="WWE" evidence="15">
    <location>
        <begin position="516"/>
        <end position="605"/>
    </location>
</feature>
<dbReference type="EC" id="2.4.2.-" evidence="12"/>
<proteinExistence type="predicted"/>
<dbReference type="GO" id="GO:0004930">
    <property type="term" value="F:G protein-coupled receptor activity"/>
    <property type="evidence" value="ECO:0007669"/>
    <property type="project" value="InterPro"/>
</dbReference>
<evidence type="ECO:0000256" key="10">
    <source>
        <dbReference type="ARBA" id="ARBA00023180"/>
    </source>
</evidence>
<keyword evidence="9" id="KW-0675">Receptor</keyword>
<evidence type="ECO:0000256" key="12">
    <source>
        <dbReference type="RuleBase" id="RU362114"/>
    </source>
</evidence>
<dbReference type="FunFam" id="3.90.228.10:FF:000008">
    <property type="entry name" value="Poly [ADP-ribose] polymerase"/>
    <property type="match status" value="1"/>
</dbReference>
<dbReference type="Gene3D" id="3.30.720.50">
    <property type="match status" value="1"/>
</dbReference>
<dbReference type="GO" id="GO:0016020">
    <property type="term" value="C:membrane"/>
    <property type="evidence" value="ECO:0007669"/>
    <property type="project" value="UniProtKB-SubCell"/>
</dbReference>
<dbReference type="AlphaFoldDB" id="A0A9N8DQM9"/>
<dbReference type="PANTHER" id="PTHR14453:SF67">
    <property type="entry name" value="POLY [ADP-RIBOSE] POLYMERASE"/>
    <property type="match status" value="1"/>
</dbReference>
<dbReference type="Gene3D" id="3.40.50.2300">
    <property type="match status" value="3"/>
</dbReference>
<keyword evidence="11" id="KW-0539">Nucleus</keyword>
<evidence type="ECO:0000256" key="9">
    <source>
        <dbReference type="ARBA" id="ARBA00023170"/>
    </source>
</evidence>
<feature type="chain" id="PRO_5040152840" description="Poly [ADP-ribose] polymerase" evidence="14">
    <location>
        <begin position="19"/>
        <end position="928"/>
    </location>
</feature>